<dbReference type="InterPro" id="IPR011652">
    <property type="entry name" value="MORN_2"/>
</dbReference>
<gene>
    <name evidence="1" type="ORF">HMPREF0400_01078</name>
</gene>
<organism evidence="1 2">
    <name type="scientific">Fusobacterium periodonticum 1_1_41FAA</name>
    <dbReference type="NCBI Taxonomy" id="469621"/>
    <lineage>
        <taxon>Bacteria</taxon>
        <taxon>Fusobacteriati</taxon>
        <taxon>Fusobacteriota</taxon>
        <taxon>Fusobacteriia</taxon>
        <taxon>Fusobacteriales</taxon>
        <taxon>Fusobacteriaceae</taxon>
        <taxon>Fusobacterium</taxon>
    </lineage>
</organism>
<proteinExistence type="predicted"/>
<evidence type="ECO:0008006" key="3">
    <source>
        <dbReference type="Google" id="ProtNLM"/>
    </source>
</evidence>
<name>D6LH73_9FUSO</name>
<evidence type="ECO:0000313" key="1">
    <source>
        <dbReference type="EMBL" id="EFG27749.2"/>
    </source>
</evidence>
<dbReference type="Pfam" id="PF07661">
    <property type="entry name" value="MORN_2"/>
    <property type="match status" value="2"/>
</dbReference>
<dbReference type="SUPFAM" id="SSF82185">
    <property type="entry name" value="Histone H3 K4-specific methyltransferase SET7/9 N-terminal domain"/>
    <property type="match status" value="1"/>
</dbReference>
<reference evidence="1 2" key="1">
    <citation type="submission" date="2010-03" db="EMBL/GenBank/DDBJ databases">
        <title>The Genome Sequence of Fusobacterium sp. 1_1_41FAA.</title>
        <authorList>
            <consortium name="The Broad Institute Genome Sequencing Platform"/>
            <person name="Ward D."/>
            <person name="Earl A."/>
            <person name="Feldgarden M."/>
            <person name="Gevers D."/>
            <person name="Young S.K."/>
            <person name="Zeng Q."/>
            <person name="Koehrsen M."/>
            <person name="Alvarado L."/>
            <person name="Berlin A."/>
            <person name="Borenstein D."/>
            <person name="Chapman S."/>
            <person name="Chen Z."/>
            <person name="Engels R."/>
            <person name="Freedman E."/>
            <person name="Gellesch M."/>
            <person name="Goldberg J."/>
            <person name="Griggs A."/>
            <person name="Gujja S."/>
            <person name="Heilman E."/>
            <person name="Heiman D."/>
            <person name="Hepburn T."/>
            <person name="Howarth C."/>
            <person name="Jen D."/>
            <person name="Larson L."/>
            <person name="Mehta T."/>
            <person name="Park D."/>
            <person name="Pearson M."/>
            <person name="Richards J."/>
            <person name="Roberts A."/>
            <person name="Saif S."/>
            <person name="Shea T."/>
            <person name="Shenoy N."/>
            <person name="Sisk P."/>
            <person name="Stolte C."/>
            <person name="Sykes S."/>
            <person name="Walk T."/>
            <person name="White J."/>
            <person name="Yandava C."/>
            <person name="Strauss J.C."/>
            <person name="Ambrose C.E."/>
            <person name="Allen-Vercoe E."/>
            <person name="Haas B."/>
            <person name="Henn M.R."/>
            <person name="Nusbaum C."/>
            <person name="Birren B."/>
        </authorList>
    </citation>
    <scope>NUCLEOTIDE SEQUENCE [LARGE SCALE GENOMIC DNA]</scope>
    <source>
        <strain evidence="1 2">1_1_41FAA</strain>
    </source>
</reference>
<dbReference type="EMBL" id="GG770383">
    <property type="protein sequence ID" value="EFG27749.2"/>
    <property type="molecule type" value="Genomic_DNA"/>
</dbReference>
<evidence type="ECO:0000313" key="2">
    <source>
        <dbReference type="Proteomes" id="UP000003964"/>
    </source>
</evidence>
<dbReference type="Gene3D" id="3.90.930.1">
    <property type="match status" value="1"/>
</dbReference>
<sequence length="338" mass="40041">MKKILVLLIFLFVSILTYSDSAFSYSKSVNIDFDIGIMMGLTKVEKNNNQRYKKFLNYIDENLAKKNEVKYSHKLNIDKRVVEFFSEKGDILLTEELSKEFLDIIDNSIRVAVNKEEIKKTIKNIYEDPYTYVSISKYKENLILFIEENMVNRGKIKNTISVVLKRELTDDEKNDLIYLKDNNSDEFFKKYRTYLESETTKTYINDRLEFFQEIRGLTEITILYKNEISKVVIEYTDDSRINSVYKAYRNDRLLTETFFKNKDIVLEKEYYYNEKLAREIPMKDGLIHGEVKDYYENGKIRAIAPFVNGNVDGILREYNQAGKVIKETLYKNGNKVKR</sequence>
<protein>
    <recommendedName>
        <fullName evidence="3">MORN repeat protein</fullName>
    </recommendedName>
</protein>
<dbReference type="AlphaFoldDB" id="D6LH73"/>
<accession>D6LH73</accession>
<dbReference type="RefSeq" id="WP_008821036.1">
    <property type="nucleotide sequence ID" value="NZ_GG770383.1"/>
</dbReference>
<dbReference type="Proteomes" id="UP000003964">
    <property type="component" value="Unassembled WGS sequence"/>
</dbReference>